<dbReference type="STRING" id="1299341.SAMN05444005_101454"/>
<sequence>MVYLEPISVIFEQLKVSLEEGTFAKLTLGKTIGKTELTNIFFRTVVDNDELMFNVTFRYIHEEIVEIKPIDEAKEIMMQYINNPFLTIILFTTEKDTLIKLNKKRAATLSEMNNTFKHADPVLLEYLKK</sequence>
<proteinExistence type="predicted"/>
<protein>
    <submittedName>
        <fullName evidence="1">Uncharacterized protein</fullName>
    </submittedName>
</protein>
<dbReference type="Proteomes" id="UP000198648">
    <property type="component" value="Unassembled WGS sequence"/>
</dbReference>
<dbReference type="RefSeq" id="WP_091464592.1">
    <property type="nucleotide sequence ID" value="NZ_FOEI01000001.1"/>
</dbReference>
<organism evidence="1 2">
    <name type="scientific">Flavobacterium urocaniciphilum</name>
    <dbReference type="NCBI Taxonomy" id="1299341"/>
    <lineage>
        <taxon>Bacteria</taxon>
        <taxon>Pseudomonadati</taxon>
        <taxon>Bacteroidota</taxon>
        <taxon>Flavobacteriia</taxon>
        <taxon>Flavobacteriales</taxon>
        <taxon>Flavobacteriaceae</taxon>
        <taxon>Flavobacterium</taxon>
    </lineage>
</organism>
<gene>
    <name evidence="1" type="ORF">SAMN05444005_101454</name>
</gene>
<dbReference type="EMBL" id="FOEI01000001">
    <property type="protein sequence ID" value="SEP58742.1"/>
    <property type="molecule type" value="Genomic_DNA"/>
</dbReference>
<name>A0A1H8Z329_9FLAO</name>
<evidence type="ECO:0000313" key="2">
    <source>
        <dbReference type="Proteomes" id="UP000198648"/>
    </source>
</evidence>
<accession>A0A1H8Z329</accession>
<dbReference type="OrthoDB" id="5502211at2"/>
<keyword evidence="2" id="KW-1185">Reference proteome</keyword>
<reference evidence="1 2" key="1">
    <citation type="submission" date="2016-10" db="EMBL/GenBank/DDBJ databases">
        <authorList>
            <person name="de Groot N.N."/>
        </authorList>
    </citation>
    <scope>NUCLEOTIDE SEQUENCE [LARGE SCALE GENOMIC DNA]</scope>
    <source>
        <strain evidence="1 2">DSM 27078</strain>
    </source>
</reference>
<dbReference type="AlphaFoldDB" id="A0A1H8Z329"/>
<evidence type="ECO:0000313" key="1">
    <source>
        <dbReference type="EMBL" id="SEP58742.1"/>
    </source>
</evidence>